<sequence>MTGAIQVDTAADDTRVTLSFGANDEVTYAALTPADAKTIATALDQAAARAETADSVEEPTNE</sequence>
<reference evidence="1 2" key="1">
    <citation type="journal article" date="2014" name="PLoS Genet.">
        <title>Phylogenetically driven sequencing of extremely halophilic archaea reveals strategies for static and dynamic osmo-response.</title>
        <authorList>
            <person name="Becker E.A."/>
            <person name="Seitzer P.M."/>
            <person name="Tritt A."/>
            <person name="Larsen D."/>
            <person name="Krusor M."/>
            <person name="Yao A.I."/>
            <person name="Wu D."/>
            <person name="Madern D."/>
            <person name="Eisen J.A."/>
            <person name="Darling A.E."/>
            <person name="Facciotti M.T."/>
        </authorList>
    </citation>
    <scope>NUCLEOTIDE SEQUENCE [LARGE SCALE GENOMIC DNA]</scope>
    <source>
        <strain evidence="1 2">DSM 10284</strain>
    </source>
</reference>
<comment type="caution">
    <text evidence="1">The sequence shown here is derived from an EMBL/GenBank/DDBJ whole genome shotgun (WGS) entry which is preliminary data.</text>
</comment>
<dbReference type="Proteomes" id="UP000011509">
    <property type="component" value="Unassembled WGS sequence"/>
</dbReference>
<accession>M0EAW5</accession>
<gene>
    <name evidence="1" type="ORF">C464_12925</name>
</gene>
<protein>
    <submittedName>
        <fullName evidence="1">Uncharacterized protein</fullName>
    </submittedName>
</protein>
<dbReference type="STRING" id="1227466.C464_12925"/>
<evidence type="ECO:0000313" key="1">
    <source>
        <dbReference type="EMBL" id="ELZ44915.1"/>
    </source>
</evidence>
<name>M0EAW5_9EURY</name>
<evidence type="ECO:0000313" key="2">
    <source>
        <dbReference type="Proteomes" id="UP000011509"/>
    </source>
</evidence>
<organism evidence="1 2">
    <name type="scientific">Halorubrum coriense DSM 10284</name>
    <dbReference type="NCBI Taxonomy" id="1227466"/>
    <lineage>
        <taxon>Archaea</taxon>
        <taxon>Methanobacteriati</taxon>
        <taxon>Methanobacteriota</taxon>
        <taxon>Stenosarchaea group</taxon>
        <taxon>Halobacteria</taxon>
        <taxon>Halobacteriales</taxon>
        <taxon>Haloferacaceae</taxon>
        <taxon>Halorubrum</taxon>
    </lineage>
</organism>
<keyword evidence="2" id="KW-1185">Reference proteome</keyword>
<proteinExistence type="predicted"/>
<dbReference type="EMBL" id="AOJL01000055">
    <property type="protein sequence ID" value="ELZ44915.1"/>
    <property type="molecule type" value="Genomic_DNA"/>
</dbReference>
<dbReference type="AlphaFoldDB" id="M0EAW5"/>